<dbReference type="InterPro" id="IPR042188">
    <property type="entry name" value="MmgE/PrpD_sf_2"/>
</dbReference>
<dbReference type="Gene3D" id="3.30.1330.120">
    <property type="entry name" value="2-methylcitrate dehydratase PrpD"/>
    <property type="match status" value="1"/>
</dbReference>
<dbReference type="RefSeq" id="WP_300952450.1">
    <property type="nucleotide sequence ID" value="NZ_JAUHJQ010000003.1"/>
</dbReference>
<dbReference type="Gene3D" id="1.10.4100.10">
    <property type="entry name" value="2-methylcitrate dehydratase PrpD"/>
    <property type="match status" value="1"/>
</dbReference>
<dbReference type="InterPro" id="IPR045336">
    <property type="entry name" value="MmgE_PrpD_N"/>
</dbReference>
<protein>
    <submittedName>
        <fullName evidence="4">MmgE/PrpD family protein</fullName>
    </submittedName>
</protein>
<accession>A0ABT8FF79</accession>
<dbReference type="PANTHER" id="PTHR16943">
    <property type="entry name" value="2-METHYLCITRATE DEHYDRATASE-RELATED"/>
    <property type="match status" value="1"/>
</dbReference>
<evidence type="ECO:0000313" key="4">
    <source>
        <dbReference type="EMBL" id="MDN4173344.1"/>
    </source>
</evidence>
<feature type="domain" description="MmgE/PrpD N-terminal" evidence="2">
    <location>
        <begin position="19"/>
        <end position="233"/>
    </location>
</feature>
<comment type="similarity">
    <text evidence="1">Belongs to the PrpD family.</text>
</comment>
<dbReference type="InterPro" id="IPR005656">
    <property type="entry name" value="MmgE_PrpD"/>
</dbReference>
<evidence type="ECO:0000313" key="5">
    <source>
        <dbReference type="Proteomes" id="UP001168620"/>
    </source>
</evidence>
<dbReference type="EMBL" id="JAUHJQ010000003">
    <property type="protein sequence ID" value="MDN4173344.1"/>
    <property type="molecule type" value="Genomic_DNA"/>
</dbReference>
<dbReference type="Proteomes" id="UP001168620">
    <property type="component" value="Unassembled WGS sequence"/>
</dbReference>
<name>A0ABT8FF79_9ACTN</name>
<dbReference type="Pfam" id="PF19305">
    <property type="entry name" value="MmgE_PrpD_C"/>
    <property type="match status" value="1"/>
</dbReference>
<reference evidence="4" key="1">
    <citation type="submission" date="2023-06" db="EMBL/GenBank/DDBJ databases">
        <title>Draft genome sequence of Nocardioides sp. SOB77.</title>
        <authorList>
            <person name="Zhang G."/>
        </authorList>
    </citation>
    <scope>NUCLEOTIDE SEQUENCE</scope>
    <source>
        <strain evidence="4">SOB77</strain>
    </source>
</reference>
<dbReference type="InterPro" id="IPR045337">
    <property type="entry name" value="MmgE_PrpD_C"/>
</dbReference>
<comment type="caution">
    <text evidence="4">The sequence shown here is derived from an EMBL/GenBank/DDBJ whole genome shotgun (WGS) entry which is preliminary data.</text>
</comment>
<organism evidence="4 5">
    <name type="scientific">Nocardioides oceani</name>
    <dbReference type="NCBI Taxonomy" id="3058369"/>
    <lineage>
        <taxon>Bacteria</taxon>
        <taxon>Bacillati</taxon>
        <taxon>Actinomycetota</taxon>
        <taxon>Actinomycetes</taxon>
        <taxon>Propionibacteriales</taxon>
        <taxon>Nocardioidaceae</taxon>
        <taxon>Nocardioides</taxon>
    </lineage>
</organism>
<evidence type="ECO:0000256" key="1">
    <source>
        <dbReference type="ARBA" id="ARBA00006174"/>
    </source>
</evidence>
<dbReference type="SUPFAM" id="SSF103378">
    <property type="entry name" value="2-methylcitrate dehydratase PrpD"/>
    <property type="match status" value="1"/>
</dbReference>
<dbReference type="Pfam" id="PF03972">
    <property type="entry name" value="MmgE_PrpD_N"/>
    <property type="match status" value="1"/>
</dbReference>
<dbReference type="InterPro" id="IPR042183">
    <property type="entry name" value="MmgE/PrpD_sf_1"/>
</dbReference>
<evidence type="ECO:0000259" key="2">
    <source>
        <dbReference type="Pfam" id="PF03972"/>
    </source>
</evidence>
<dbReference type="PANTHER" id="PTHR16943:SF8">
    <property type="entry name" value="2-METHYLCITRATE DEHYDRATASE"/>
    <property type="match status" value="1"/>
</dbReference>
<gene>
    <name evidence="4" type="ORF">QWY28_10350</name>
</gene>
<dbReference type="InterPro" id="IPR036148">
    <property type="entry name" value="MmgE/PrpD_sf"/>
</dbReference>
<keyword evidence="5" id="KW-1185">Reference proteome</keyword>
<sequence>MTTTDSFLLAEQTRSAIDRLAGTLHDYRHGDVRPVADRLPVVLTDLLGVTVAGMRTPELRRLLDVWPTPAGPHPLVGCERRTDPDTAARLLATAACSQELDEGNKHAAGHPAAHVVPAALAAAHESPTPVTGERLLTAVAVGYEVAARFGRALRRDPAWHTHGHWGVTGAAAAAAVVHGCTVGQLAAAIDVSTDLMTVTPWTSVLAGDFARNLWLGQAAVGGLLAARLARAGLAVNRGGAAAAFDLLGTLDPEVLVEDLGERWLVAEGYLKQHAACSYTHPAVDLVQSLRRADGWSGDDVASVHVATHGLARPLLQRDPVTRLGGMFSMPFVVAVACTADAVDPSTMEPGTAAFERAAAFSDRVVVEVRADLDAHLPRRRVTEVVVELADGRTVALAQPDPIGDTAHFPLGEADVVAKIDRLLAAGPDRATDASRGADGPRAADLLAGVRALVDAPDVVAAYAALPYVGAH</sequence>
<proteinExistence type="inferred from homology"/>
<evidence type="ECO:0000259" key="3">
    <source>
        <dbReference type="Pfam" id="PF19305"/>
    </source>
</evidence>
<feature type="domain" description="MmgE/PrpD C-terminal" evidence="3">
    <location>
        <begin position="273"/>
        <end position="425"/>
    </location>
</feature>